<evidence type="ECO:0000259" key="7">
    <source>
        <dbReference type="Pfam" id="PF12698"/>
    </source>
</evidence>
<gene>
    <name evidence="8" type="ORF">SOJ16_002485</name>
</gene>
<evidence type="ECO:0000256" key="4">
    <source>
        <dbReference type="ARBA" id="ARBA00022989"/>
    </source>
</evidence>
<keyword evidence="5 6" id="KW-0472">Membrane</keyword>
<evidence type="ECO:0000313" key="8">
    <source>
        <dbReference type="EMBL" id="WPX08588.1"/>
    </source>
</evidence>
<evidence type="ECO:0000313" key="9">
    <source>
        <dbReference type="Proteomes" id="UP001322744"/>
    </source>
</evidence>
<proteinExistence type="predicted"/>
<dbReference type="EMBL" id="CP139957">
    <property type="protein sequence ID" value="WPX08588.1"/>
    <property type="molecule type" value="Genomic_DNA"/>
</dbReference>
<evidence type="ECO:0000256" key="1">
    <source>
        <dbReference type="ARBA" id="ARBA00004651"/>
    </source>
</evidence>
<feature type="domain" description="ABC-2 type transporter transmembrane" evidence="7">
    <location>
        <begin position="20"/>
        <end position="374"/>
    </location>
</feature>
<evidence type="ECO:0000256" key="2">
    <source>
        <dbReference type="ARBA" id="ARBA00022475"/>
    </source>
</evidence>
<reference evidence="8 9" key="1">
    <citation type="submission" date="2023-12" db="EMBL/GenBank/DDBJ databases">
        <authorList>
            <person name="Manesh M.J.H."/>
            <person name="Bing R.G."/>
            <person name="Willard D.J."/>
            <person name="Kelly R.M."/>
        </authorList>
    </citation>
    <scope>NUCLEOTIDE SEQUENCE [LARGE SCALE GENOMIC DNA]</scope>
    <source>
        <strain evidence="8 9">DSM 8977</strain>
    </source>
</reference>
<feature type="transmembrane region" description="Helical" evidence="6">
    <location>
        <begin position="267"/>
        <end position="290"/>
    </location>
</feature>
<feature type="transmembrane region" description="Helical" evidence="6">
    <location>
        <begin position="359"/>
        <end position="379"/>
    </location>
</feature>
<keyword evidence="9" id="KW-1185">Reference proteome</keyword>
<accession>A0ABZ0TYP4</accession>
<name>A0ABZ0TYP4_9FIRM</name>
<keyword evidence="4 6" id="KW-1133">Transmembrane helix</keyword>
<keyword evidence="3 6" id="KW-0812">Transmembrane</keyword>
<feature type="transmembrane region" description="Helical" evidence="6">
    <location>
        <begin position="302"/>
        <end position="321"/>
    </location>
</feature>
<keyword evidence="2" id="KW-1003">Cell membrane</keyword>
<organism evidence="8 9">
    <name type="scientific">Anaerocellum danielii</name>
    <dbReference type="NCBI Taxonomy" id="1387557"/>
    <lineage>
        <taxon>Bacteria</taxon>
        <taxon>Bacillati</taxon>
        <taxon>Bacillota</taxon>
        <taxon>Bacillota incertae sedis</taxon>
        <taxon>Caldicellulosiruptorales</taxon>
        <taxon>Caldicellulosiruptoraceae</taxon>
        <taxon>Anaerocellum</taxon>
    </lineage>
</organism>
<comment type="subcellular location">
    <subcellularLocation>
        <location evidence="1">Cell membrane</location>
        <topology evidence="1">Multi-pass membrane protein</topology>
    </subcellularLocation>
</comment>
<dbReference type="PANTHER" id="PTHR30294:SF29">
    <property type="entry name" value="MULTIDRUG ABC TRANSPORTER PERMEASE YBHS-RELATED"/>
    <property type="match status" value="1"/>
</dbReference>
<feature type="transmembrane region" description="Helical" evidence="6">
    <location>
        <begin position="191"/>
        <end position="212"/>
    </location>
</feature>
<dbReference type="PANTHER" id="PTHR30294">
    <property type="entry name" value="MEMBRANE COMPONENT OF ABC TRANSPORTER YHHJ-RELATED"/>
    <property type="match status" value="1"/>
</dbReference>
<evidence type="ECO:0000256" key="6">
    <source>
        <dbReference type="SAM" id="Phobius"/>
    </source>
</evidence>
<evidence type="ECO:0000256" key="5">
    <source>
        <dbReference type="ARBA" id="ARBA00023136"/>
    </source>
</evidence>
<protein>
    <submittedName>
        <fullName evidence="8">ABC transporter permease</fullName>
    </submittedName>
</protein>
<dbReference type="InterPro" id="IPR051449">
    <property type="entry name" value="ABC-2_transporter_component"/>
</dbReference>
<dbReference type="Proteomes" id="UP001322744">
    <property type="component" value="Chromosome"/>
</dbReference>
<sequence length="387" mass="45019">MNVFIRSVWIGILENIRDRKTIVLLLIFPLLIILILGNALSHFFEKDDIEKVKVLYQKPNLTVYKSTTIVNWFERFLQSEEFRRYFDIEFTHSNDETKKLFLKSNASAYIQIKTKTSSGKDEILFKVTTKQWSPQVSVLNSMIQTFIDYSKLYLVTSSDKIHVQTNEGEKEPFEVKVDALNKGQYPRAIDYYAITMLVMIIIYSIFSAAFVIESDSSQKTSIRLLVCPANLNTVFLGRAIGGFVFVYLQSVLIIVCSKIFFNVNWGWDLSLVLFIVFLYQALIFTMGIFFRMLIKRMEIISVLIYTFATATTFIIGGYVKFFTNSEWLIKLRSILPNYIAQTLLFTVVYDRSNTVYIKHGLFCIAALEVLLLLACIVIIRRRRKWLF</sequence>
<feature type="transmembrane region" description="Helical" evidence="6">
    <location>
        <begin position="233"/>
        <end position="261"/>
    </location>
</feature>
<dbReference type="InterPro" id="IPR013525">
    <property type="entry name" value="ABC2_TM"/>
</dbReference>
<feature type="transmembrane region" description="Helical" evidence="6">
    <location>
        <begin position="21"/>
        <end position="44"/>
    </location>
</feature>
<dbReference type="RefSeq" id="WP_045175844.1">
    <property type="nucleotide sequence ID" value="NZ_CP139957.1"/>
</dbReference>
<dbReference type="Pfam" id="PF12698">
    <property type="entry name" value="ABC2_membrane_3"/>
    <property type="match status" value="1"/>
</dbReference>
<evidence type="ECO:0000256" key="3">
    <source>
        <dbReference type="ARBA" id="ARBA00022692"/>
    </source>
</evidence>